<dbReference type="Gene3D" id="3.50.50.60">
    <property type="entry name" value="FAD/NAD(P)-binding domain"/>
    <property type="match status" value="1"/>
</dbReference>
<dbReference type="InterPro" id="IPR036188">
    <property type="entry name" value="FAD/NAD-bd_sf"/>
</dbReference>
<evidence type="ECO:0008006" key="2">
    <source>
        <dbReference type="Google" id="ProtNLM"/>
    </source>
</evidence>
<gene>
    <name evidence="1" type="ORF">METZ01_LOCUS186622</name>
</gene>
<name>A0A382D5Q2_9ZZZZ</name>
<reference evidence="1" key="1">
    <citation type="submission" date="2018-05" db="EMBL/GenBank/DDBJ databases">
        <authorList>
            <person name="Lanie J.A."/>
            <person name="Ng W.-L."/>
            <person name="Kazmierczak K.M."/>
            <person name="Andrzejewski T.M."/>
            <person name="Davidsen T.M."/>
            <person name="Wayne K.J."/>
            <person name="Tettelin H."/>
            <person name="Glass J.I."/>
            <person name="Rusch D."/>
            <person name="Podicherti R."/>
            <person name="Tsui H.-C.T."/>
            <person name="Winkler M.E."/>
        </authorList>
    </citation>
    <scope>NUCLEOTIDE SEQUENCE</scope>
</reference>
<proteinExistence type="predicted"/>
<evidence type="ECO:0000313" key="1">
    <source>
        <dbReference type="EMBL" id="SVB33768.1"/>
    </source>
</evidence>
<protein>
    <recommendedName>
        <fullName evidence="2">FAD dependent oxidoreductase domain-containing protein</fullName>
    </recommendedName>
</protein>
<sequence>MKVAVIGQSPKNPYIYYCFGHQHAGWTSGGISGKLTAQEVSANKTDIDLKSFPPERF</sequence>
<organism evidence="1">
    <name type="scientific">marine metagenome</name>
    <dbReference type="NCBI Taxonomy" id="408172"/>
    <lineage>
        <taxon>unclassified sequences</taxon>
        <taxon>metagenomes</taxon>
        <taxon>ecological metagenomes</taxon>
    </lineage>
</organism>
<accession>A0A382D5Q2</accession>
<dbReference type="EMBL" id="UINC01037775">
    <property type="protein sequence ID" value="SVB33768.1"/>
    <property type="molecule type" value="Genomic_DNA"/>
</dbReference>
<dbReference type="AlphaFoldDB" id="A0A382D5Q2"/>